<comment type="subcellular location">
    <subcellularLocation>
        <location evidence="1">Cell membrane</location>
        <topology evidence="1">Multi-pass membrane protein</topology>
    </subcellularLocation>
</comment>
<dbReference type="EMBL" id="JABBFX010000001">
    <property type="protein sequence ID" value="NML45633.1"/>
    <property type="molecule type" value="Genomic_DNA"/>
</dbReference>
<feature type="transmembrane region" description="Helical" evidence="6">
    <location>
        <begin position="299"/>
        <end position="320"/>
    </location>
</feature>
<feature type="transmembrane region" description="Helical" evidence="6">
    <location>
        <begin position="119"/>
        <end position="137"/>
    </location>
</feature>
<keyword evidence="4 6" id="KW-1133">Transmembrane helix</keyword>
<feature type="transmembrane region" description="Helical" evidence="6">
    <location>
        <begin position="253"/>
        <end position="279"/>
    </location>
</feature>
<evidence type="ECO:0000256" key="1">
    <source>
        <dbReference type="ARBA" id="ARBA00004651"/>
    </source>
</evidence>
<feature type="transmembrane region" description="Helical" evidence="6">
    <location>
        <begin position="15"/>
        <end position="38"/>
    </location>
</feature>
<dbReference type="CDD" id="cd06581">
    <property type="entry name" value="TM_PBP1_LivM_like"/>
    <property type="match status" value="1"/>
</dbReference>
<keyword evidence="2" id="KW-1003">Cell membrane</keyword>
<reference evidence="7 8" key="1">
    <citation type="submission" date="2020-04" db="EMBL/GenBank/DDBJ databases">
        <title>Ramlibacter sp. G-1-2-2 isolated from soil.</title>
        <authorList>
            <person name="Dahal R.H."/>
        </authorList>
    </citation>
    <scope>NUCLEOTIDE SEQUENCE [LARGE SCALE GENOMIC DNA]</scope>
    <source>
        <strain evidence="7 8">G-1-2-2</strain>
    </source>
</reference>
<comment type="caution">
    <text evidence="7">The sequence shown here is derived from an EMBL/GenBank/DDBJ whole genome shotgun (WGS) entry which is preliminary data.</text>
</comment>
<accession>A0A848HAY4</accession>
<dbReference type="RefSeq" id="WP_169419712.1">
    <property type="nucleotide sequence ID" value="NZ_JABBFX010000001.1"/>
</dbReference>
<feature type="transmembrane region" description="Helical" evidence="6">
    <location>
        <begin position="166"/>
        <end position="182"/>
    </location>
</feature>
<gene>
    <name evidence="7" type="ORF">HHL11_17920</name>
</gene>
<dbReference type="Proteomes" id="UP000541185">
    <property type="component" value="Unassembled WGS sequence"/>
</dbReference>
<keyword evidence="3 6" id="KW-0812">Transmembrane</keyword>
<organism evidence="7 8">
    <name type="scientific">Ramlibacter agri</name>
    <dbReference type="NCBI Taxonomy" id="2728837"/>
    <lineage>
        <taxon>Bacteria</taxon>
        <taxon>Pseudomonadati</taxon>
        <taxon>Pseudomonadota</taxon>
        <taxon>Betaproteobacteria</taxon>
        <taxon>Burkholderiales</taxon>
        <taxon>Comamonadaceae</taxon>
        <taxon>Ramlibacter</taxon>
    </lineage>
</organism>
<evidence type="ECO:0000256" key="6">
    <source>
        <dbReference type="SAM" id="Phobius"/>
    </source>
</evidence>
<evidence type="ECO:0000256" key="4">
    <source>
        <dbReference type="ARBA" id="ARBA00022989"/>
    </source>
</evidence>
<dbReference type="InterPro" id="IPR001851">
    <property type="entry name" value="ABC_transp_permease"/>
</dbReference>
<evidence type="ECO:0000256" key="5">
    <source>
        <dbReference type="ARBA" id="ARBA00023136"/>
    </source>
</evidence>
<dbReference type="InterPro" id="IPR043428">
    <property type="entry name" value="LivM-like"/>
</dbReference>
<feature type="transmembrane region" description="Helical" evidence="6">
    <location>
        <begin position="45"/>
        <end position="71"/>
    </location>
</feature>
<evidence type="ECO:0000313" key="7">
    <source>
        <dbReference type="EMBL" id="NML45633.1"/>
    </source>
</evidence>
<keyword evidence="5 6" id="KW-0472">Membrane</keyword>
<feature type="transmembrane region" description="Helical" evidence="6">
    <location>
        <begin position="212"/>
        <end position="233"/>
    </location>
</feature>
<name>A0A848HAY4_9BURK</name>
<protein>
    <submittedName>
        <fullName evidence="7">Branched-chain amino acid ABC transporter permease</fullName>
    </submittedName>
</protein>
<dbReference type="GO" id="GO:0015658">
    <property type="term" value="F:branched-chain amino acid transmembrane transporter activity"/>
    <property type="evidence" value="ECO:0007669"/>
    <property type="project" value="InterPro"/>
</dbReference>
<feature type="transmembrane region" description="Helical" evidence="6">
    <location>
        <begin position="91"/>
        <end position="112"/>
    </location>
</feature>
<dbReference type="AlphaFoldDB" id="A0A848HAY4"/>
<sequence>MTLAASRLEKLPRSVYVVLALALAALAVFPFVATDFYIQMVARMMILGIFAMSLDLLQGVTGLVSLGHAAYFGLAGYTLAFVMPQDHAASLWWTLPVAVGASALAALVIGFVVVRTQGIYFIMVTLAFAQMVFYLFFDNKVLGGSDGLYINFKPDAGLFDLEDKRVFYWFTLAVLLLVYGFLRRLLFSPFGRALAGIRVNEHRMRAMGFGTFGYKLSAFTLAGALAGLAGYLWGAQTGFVNPELMGFHMSAHAIMMVILGGMGNFAGAVVGAFAFEYLLHLFKDLPTVGGFDAGKHWQLWMGLFIVLVVTFAPRGLLGALDRLLGGFASRQTRKNENVETGGEGLAHE</sequence>
<dbReference type="Pfam" id="PF02653">
    <property type="entry name" value="BPD_transp_2"/>
    <property type="match status" value="1"/>
</dbReference>
<evidence type="ECO:0000256" key="3">
    <source>
        <dbReference type="ARBA" id="ARBA00022692"/>
    </source>
</evidence>
<evidence type="ECO:0000313" key="8">
    <source>
        <dbReference type="Proteomes" id="UP000541185"/>
    </source>
</evidence>
<dbReference type="GO" id="GO:0005886">
    <property type="term" value="C:plasma membrane"/>
    <property type="evidence" value="ECO:0007669"/>
    <property type="project" value="UniProtKB-SubCell"/>
</dbReference>
<keyword evidence="8" id="KW-1185">Reference proteome</keyword>
<dbReference type="PANTHER" id="PTHR30482:SF17">
    <property type="entry name" value="ABC TRANSPORTER ATP-BINDING PROTEIN"/>
    <property type="match status" value="1"/>
</dbReference>
<dbReference type="PANTHER" id="PTHR30482">
    <property type="entry name" value="HIGH-AFFINITY BRANCHED-CHAIN AMINO ACID TRANSPORT SYSTEM PERMEASE"/>
    <property type="match status" value="1"/>
</dbReference>
<proteinExistence type="predicted"/>
<evidence type="ECO:0000256" key="2">
    <source>
        <dbReference type="ARBA" id="ARBA00022475"/>
    </source>
</evidence>